<evidence type="ECO:0000313" key="5">
    <source>
        <dbReference type="Proteomes" id="UP000184226"/>
    </source>
</evidence>
<comment type="similarity">
    <text evidence="3">Belongs to the ribose 5-phosphate isomerase family.</text>
</comment>
<organism evidence="4 5">
    <name type="scientific">Pollutimonas bauzanensis</name>
    <dbReference type="NCBI Taxonomy" id="658167"/>
    <lineage>
        <taxon>Bacteria</taxon>
        <taxon>Pseudomonadati</taxon>
        <taxon>Pseudomonadota</taxon>
        <taxon>Betaproteobacteria</taxon>
        <taxon>Burkholderiales</taxon>
        <taxon>Alcaligenaceae</taxon>
        <taxon>Pollutimonas</taxon>
    </lineage>
</organism>
<dbReference type="AlphaFoldDB" id="A0A1M5ZR24"/>
<dbReference type="NCBIfam" id="NF001924">
    <property type="entry name" value="PRK00702.1"/>
    <property type="match status" value="1"/>
</dbReference>
<dbReference type="GO" id="GO:0004751">
    <property type="term" value="F:ribose-5-phosphate isomerase activity"/>
    <property type="evidence" value="ECO:0007669"/>
    <property type="project" value="UniProtKB-UniRule"/>
</dbReference>
<dbReference type="PANTHER" id="PTHR11934">
    <property type="entry name" value="RIBOSE-5-PHOSPHATE ISOMERASE"/>
    <property type="match status" value="1"/>
</dbReference>
<dbReference type="InterPro" id="IPR004788">
    <property type="entry name" value="Ribose5P_isomerase_type_A"/>
</dbReference>
<accession>A0A1M5ZR24</accession>
<feature type="active site" description="Proton acceptor" evidence="3">
    <location>
        <position position="108"/>
    </location>
</feature>
<dbReference type="OrthoDB" id="5870696at2"/>
<dbReference type="GO" id="GO:0006014">
    <property type="term" value="P:D-ribose metabolic process"/>
    <property type="evidence" value="ECO:0007669"/>
    <property type="project" value="TreeGrafter"/>
</dbReference>
<feature type="binding site" evidence="3">
    <location>
        <begin position="33"/>
        <end position="36"/>
    </location>
    <ligand>
        <name>substrate</name>
    </ligand>
</feature>
<evidence type="ECO:0000256" key="1">
    <source>
        <dbReference type="ARBA" id="ARBA00001713"/>
    </source>
</evidence>
<keyword evidence="5" id="KW-1185">Reference proteome</keyword>
<evidence type="ECO:0000256" key="2">
    <source>
        <dbReference type="ARBA" id="ARBA00023235"/>
    </source>
</evidence>
<dbReference type="Gene3D" id="3.40.50.1360">
    <property type="match status" value="1"/>
</dbReference>
<dbReference type="GO" id="GO:0009052">
    <property type="term" value="P:pentose-phosphate shunt, non-oxidative branch"/>
    <property type="evidence" value="ECO:0007669"/>
    <property type="project" value="UniProtKB-UniRule"/>
</dbReference>
<dbReference type="STRING" id="658167.SAMN04488135_11782"/>
<dbReference type="Proteomes" id="UP000184226">
    <property type="component" value="Unassembled WGS sequence"/>
</dbReference>
<dbReference type="CDD" id="cd01398">
    <property type="entry name" value="RPI_A"/>
    <property type="match status" value="1"/>
</dbReference>
<dbReference type="RefSeq" id="WP_073108477.1">
    <property type="nucleotide sequence ID" value="NZ_FQXE01000017.1"/>
</dbReference>
<dbReference type="PANTHER" id="PTHR11934:SF0">
    <property type="entry name" value="RIBOSE-5-PHOSPHATE ISOMERASE"/>
    <property type="match status" value="1"/>
</dbReference>
<dbReference type="InterPro" id="IPR037171">
    <property type="entry name" value="NagB/RpiA_transferase-like"/>
</dbReference>
<comment type="function">
    <text evidence="3">Catalyzes the reversible conversion of ribose-5-phosphate to ribulose 5-phosphate.</text>
</comment>
<dbReference type="SUPFAM" id="SSF100950">
    <property type="entry name" value="NagB/RpiA/CoA transferase-like"/>
    <property type="match status" value="1"/>
</dbReference>
<protein>
    <recommendedName>
        <fullName evidence="3">Ribose-5-phosphate isomerase A</fullName>
        <ecNumber evidence="3">5.3.1.6</ecNumber>
    </recommendedName>
    <alternativeName>
        <fullName evidence="3">Phosphoriboisomerase A</fullName>
        <shortName evidence="3">PRI</shortName>
    </alternativeName>
</protein>
<comment type="catalytic activity">
    <reaction evidence="1 3">
        <text>aldehydo-D-ribose 5-phosphate = D-ribulose 5-phosphate</text>
        <dbReference type="Rhea" id="RHEA:14657"/>
        <dbReference type="ChEBI" id="CHEBI:58121"/>
        <dbReference type="ChEBI" id="CHEBI:58273"/>
        <dbReference type="EC" id="5.3.1.6"/>
    </reaction>
</comment>
<dbReference type="NCBIfam" id="TIGR00021">
    <property type="entry name" value="rpiA"/>
    <property type="match status" value="1"/>
</dbReference>
<keyword evidence="2 3" id="KW-0413">Isomerase</keyword>
<feature type="binding site" evidence="3">
    <location>
        <begin position="86"/>
        <end position="89"/>
    </location>
    <ligand>
        <name>substrate</name>
    </ligand>
</feature>
<comment type="pathway">
    <text evidence="3">Carbohydrate degradation; pentose phosphate pathway; D-ribose 5-phosphate from D-ribulose 5-phosphate (non-oxidative stage): step 1/1.</text>
</comment>
<dbReference type="UniPathway" id="UPA00115">
    <property type="reaction ID" value="UER00412"/>
</dbReference>
<feature type="binding site" evidence="3">
    <location>
        <position position="126"/>
    </location>
    <ligand>
        <name>substrate</name>
    </ligand>
</feature>
<comment type="subunit">
    <text evidence="3">Homodimer.</text>
</comment>
<evidence type="ECO:0000256" key="3">
    <source>
        <dbReference type="HAMAP-Rule" id="MF_00170"/>
    </source>
</evidence>
<dbReference type="HAMAP" id="MF_00170">
    <property type="entry name" value="Rib_5P_isom_A"/>
    <property type="match status" value="1"/>
</dbReference>
<dbReference type="InterPro" id="IPR020672">
    <property type="entry name" value="Ribose5P_isomerase_typA_subgr"/>
</dbReference>
<feature type="binding site" evidence="3">
    <location>
        <begin position="99"/>
        <end position="102"/>
    </location>
    <ligand>
        <name>substrate</name>
    </ligand>
</feature>
<dbReference type="FunFam" id="3.40.50.1360:FF:000001">
    <property type="entry name" value="Ribose-5-phosphate isomerase A"/>
    <property type="match status" value="1"/>
</dbReference>
<dbReference type="EC" id="5.3.1.6" evidence="3"/>
<evidence type="ECO:0000313" key="4">
    <source>
        <dbReference type="EMBL" id="SHI26651.1"/>
    </source>
</evidence>
<dbReference type="GO" id="GO:0005829">
    <property type="term" value="C:cytosol"/>
    <property type="evidence" value="ECO:0007669"/>
    <property type="project" value="TreeGrafter"/>
</dbReference>
<sequence length="227" mass="23947">MLTQTELKQNVADAAVEYILPLLRPDVVLGVGTGSTVDLFIDALAPYKNRLRGAVSSSERSTARLEAQGIQVFDLNQVQGMPVYVDGADEIDHGLNMIKGGGGALTREKIVASVADQFLCIVDESKLVQCLGGFPLPVEVIPMAREAVARRLARLGGKPVLRAGFVTDNACQILDVAGLAIARPTELESVINGIPGVVSCGLFAHAGADVVLISTQDGVRRLDKNSS</sequence>
<dbReference type="Gene3D" id="3.30.70.260">
    <property type="match status" value="1"/>
</dbReference>
<name>A0A1M5ZR24_9BURK</name>
<gene>
    <name evidence="3" type="primary">rpiA</name>
    <name evidence="4" type="ORF">SAMN04488135_11782</name>
</gene>
<reference evidence="4 5" key="1">
    <citation type="submission" date="2016-11" db="EMBL/GenBank/DDBJ databases">
        <authorList>
            <person name="Jaros S."/>
            <person name="Januszkiewicz K."/>
            <person name="Wedrychowicz H."/>
        </authorList>
    </citation>
    <scope>NUCLEOTIDE SEQUENCE [LARGE SCALE GENOMIC DNA]</scope>
    <source>
        <strain evidence="4 5">CGMCC 1.10190</strain>
    </source>
</reference>
<dbReference type="EMBL" id="FQXE01000017">
    <property type="protein sequence ID" value="SHI26651.1"/>
    <property type="molecule type" value="Genomic_DNA"/>
</dbReference>
<dbReference type="SUPFAM" id="SSF75445">
    <property type="entry name" value="D-ribose-5-phosphate isomerase (RpiA), lid domain"/>
    <property type="match status" value="1"/>
</dbReference>
<dbReference type="Pfam" id="PF06026">
    <property type="entry name" value="Rib_5-P_isom_A"/>
    <property type="match status" value="1"/>
</dbReference>
<proteinExistence type="inferred from homology"/>